<dbReference type="AlphaFoldDB" id="A0A4R7VRZ9"/>
<dbReference type="RefSeq" id="WP_133903816.1">
    <property type="nucleotide sequence ID" value="NZ_SOCP01000005.1"/>
</dbReference>
<gene>
    <name evidence="1" type="ORF">CLV71_105594</name>
</gene>
<proteinExistence type="predicted"/>
<organism evidence="1 2">
    <name type="scientific">Actinophytocola oryzae</name>
    <dbReference type="NCBI Taxonomy" id="502181"/>
    <lineage>
        <taxon>Bacteria</taxon>
        <taxon>Bacillati</taxon>
        <taxon>Actinomycetota</taxon>
        <taxon>Actinomycetes</taxon>
        <taxon>Pseudonocardiales</taxon>
        <taxon>Pseudonocardiaceae</taxon>
    </lineage>
</organism>
<dbReference type="EMBL" id="SOCP01000005">
    <property type="protein sequence ID" value="TDV52462.1"/>
    <property type="molecule type" value="Genomic_DNA"/>
</dbReference>
<accession>A0A4R7VRZ9</accession>
<dbReference type="Proteomes" id="UP000294927">
    <property type="component" value="Unassembled WGS sequence"/>
</dbReference>
<evidence type="ECO:0000313" key="2">
    <source>
        <dbReference type="Proteomes" id="UP000294927"/>
    </source>
</evidence>
<comment type="caution">
    <text evidence="1">The sequence shown here is derived from an EMBL/GenBank/DDBJ whole genome shotgun (WGS) entry which is preliminary data.</text>
</comment>
<dbReference type="OrthoDB" id="3634370at2"/>
<reference evidence="1 2" key="1">
    <citation type="submission" date="2019-03" db="EMBL/GenBank/DDBJ databases">
        <title>Genomic Encyclopedia of Archaeal and Bacterial Type Strains, Phase II (KMG-II): from individual species to whole genera.</title>
        <authorList>
            <person name="Goeker M."/>
        </authorList>
    </citation>
    <scope>NUCLEOTIDE SEQUENCE [LARGE SCALE GENOMIC DNA]</scope>
    <source>
        <strain evidence="1 2">DSM 45499</strain>
    </source>
</reference>
<sequence>MSKTMPSNILTTTSAAGSLLTAFRAHVRRRVLPAPVSLGFDAGSREIAIQPEGQTNLVTQLGNVLLWAYTLSDVTAKWWRTDGDRLHISIRGRTTTGARVRVYGGGHFSECLGLVSLAPDETDGVSIDELYLFHTALREHRQHEREVA</sequence>
<name>A0A4R7VRZ9_9PSEU</name>
<keyword evidence="2" id="KW-1185">Reference proteome</keyword>
<protein>
    <submittedName>
        <fullName evidence="1">Uncharacterized protein</fullName>
    </submittedName>
</protein>
<evidence type="ECO:0000313" key="1">
    <source>
        <dbReference type="EMBL" id="TDV52462.1"/>
    </source>
</evidence>